<keyword evidence="2" id="KW-0680">Restriction system</keyword>
<name>A0ABV6R9C7_9MICO</name>
<reference evidence="5 6" key="1">
    <citation type="submission" date="2024-09" db="EMBL/GenBank/DDBJ databases">
        <authorList>
            <person name="Sun Q."/>
            <person name="Mori K."/>
        </authorList>
    </citation>
    <scope>NUCLEOTIDE SEQUENCE [LARGE SCALE GENOMIC DNA]</scope>
    <source>
        <strain evidence="5 6">CICC 10874</strain>
    </source>
</reference>
<organism evidence="5 6">
    <name type="scientific">Brachybacterium hainanense</name>
    <dbReference type="NCBI Taxonomy" id="1541174"/>
    <lineage>
        <taxon>Bacteria</taxon>
        <taxon>Bacillati</taxon>
        <taxon>Actinomycetota</taxon>
        <taxon>Actinomycetes</taxon>
        <taxon>Micrococcales</taxon>
        <taxon>Dermabacteraceae</taxon>
        <taxon>Brachybacterium</taxon>
    </lineage>
</organism>
<evidence type="ECO:0000256" key="3">
    <source>
        <dbReference type="ARBA" id="ARBA00023125"/>
    </source>
</evidence>
<dbReference type="PANTHER" id="PTHR30408">
    <property type="entry name" value="TYPE-1 RESTRICTION ENZYME ECOKI SPECIFICITY PROTEIN"/>
    <property type="match status" value="1"/>
</dbReference>
<evidence type="ECO:0000313" key="5">
    <source>
        <dbReference type="EMBL" id="MFC0672578.1"/>
    </source>
</evidence>
<dbReference type="SUPFAM" id="SSF116734">
    <property type="entry name" value="DNA methylase specificity domain"/>
    <property type="match status" value="2"/>
</dbReference>
<dbReference type="EMBL" id="JBHLSV010000001">
    <property type="protein sequence ID" value="MFC0672578.1"/>
    <property type="molecule type" value="Genomic_DNA"/>
</dbReference>
<dbReference type="GO" id="GO:0004519">
    <property type="term" value="F:endonuclease activity"/>
    <property type="evidence" value="ECO:0007669"/>
    <property type="project" value="UniProtKB-KW"/>
</dbReference>
<keyword evidence="3" id="KW-0238">DNA-binding</keyword>
<proteinExistence type="inferred from homology"/>
<keyword evidence="5" id="KW-0255">Endonuclease</keyword>
<dbReference type="GO" id="GO:0016787">
    <property type="term" value="F:hydrolase activity"/>
    <property type="evidence" value="ECO:0007669"/>
    <property type="project" value="UniProtKB-KW"/>
</dbReference>
<evidence type="ECO:0000256" key="1">
    <source>
        <dbReference type="ARBA" id="ARBA00010923"/>
    </source>
</evidence>
<dbReference type="Pfam" id="PF01420">
    <property type="entry name" value="Methylase_S"/>
    <property type="match status" value="1"/>
</dbReference>
<accession>A0ABV6R9C7</accession>
<keyword evidence="6" id="KW-1185">Reference proteome</keyword>
<dbReference type="InterPro" id="IPR000055">
    <property type="entry name" value="Restrct_endonuc_typeI_TRD"/>
</dbReference>
<dbReference type="Gene3D" id="3.90.220.20">
    <property type="entry name" value="DNA methylase specificity domains"/>
    <property type="match status" value="2"/>
</dbReference>
<dbReference type="RefSeq" id="WP_376977468.1">
    <property type="nucleotide sequence ID" value="NZ_JBHLSV010000001.1"/>
</dbReference>
<dbReference type="Proteomes" id="UP001589793">
    <property type="component" value="Unassembled WGS sequence"/>
</dbReference>
<dbReference type="InterPro" id="IPR052021">
    <property type="entry name" value="Type-I_RS_S_subunit"/>
</dbReference>
<comment type="similarity">
    <text evidence="1">Belongs to the type-I restriction system S methylase family.</text>
</comment>
<dbReference type="CDD" id="cd17249">
    <property type="entry name" value="RMtype1_S_EcoR124I-TRD2-CR2_like"/>
    <property type="match status" value="1"/>
</dbReference>
<keyword evidence="5" id="KW-0378">Hydrolase</keyword>
<feature type="domain" description="Type I restriction modification DNA specificity" evidence="4">
    <location>
        <begin position="62"/>
        <end position="217"/>
    </location>
</feature>
<dbReference type="EC" id="3.1.21.-" evidence="5"/>
<dbReference type="InterPro" id="IPR044946">
    <property type="entry name" value="Restrct_endonuc_typeI_TRD_sf"/>
</dbReference>
<sequence>MSDFLALPLHIPSIEEQRRIASILDEVDAIRAKRRAQLAHLDELPQALFHETFGLPSDYWATLSDFCNFYSGGTPSKSKSDYWEGSLPWFSAKDLKSANLIDSVDHVSERVPTETRLRTLPQNTIVLVVRGMILAHTVPVSVLRVSGLINQDLKALIPRVDIDTDFLAEAVRARESWLLGQVSAAAHGTTKLDSSILGVLPVPRIPFRDQQEFAEKIAVVRAEHDRVARALQADDELFAALQYRAFRGEL</sequence>
<evidence type="ECO:0000256" key="2">
    <source>
        <dbReference type="ARBA" id="ARBA00022747"/>
    </source>
</evidence>
<dbReference type="PANTHER" id="PTHR30408:SF12">
    <property type="entry name" value="TYPE I RESTRICTION ENZYME MJAVIII SPECIFICITY SUBUNIT"/>
    <property type="match status" value="1"/>
</dbReference>
<protein>
    <submittedName>
        <fullName evidence="5">Restriction endonuclease subunit S</fullName>
        <ecNumber evidence="5">3.1.21.-</ecNumber>
    </submittedName>
</protein>
<evidence type="ECO:0000313" key="6">
    <source>
        <dbReference type="Proteomes" id="UP001589793"/>
    </source>
</evidence>
<keyword evidence="5" id="KW-0540">Nuclease</keyword>
<comment type="caution">
    <text evidence="5">The sequence shown here is derived from an EMBL/GenBank/DDBJ whole genome shotgun (WGS) entry which is preliminary data.</text>
</comment>
<evidence type="ECO:0000259" key="4">
    <source>
        <dbReference type="Pfam" id="PF01420"/>
    </source>
</evidence>
<gene>
    <name evidence="5" type="ORF">ACFFF6_01265</name>
</gene>